<dbReference type="EMBL" id="JAQQAF010000003">
    <property type="protein sequence ID" value="KAJ8499603.1"/>
    <property type="molecule type" value="Genomic_DNA"/>
</dbReference>
<dbReference type="PANTHER" id="PTHR26312:SF221">
    <property type="entry name" value="OS04G0510600 PROTEIN"/>
    <property type="match status" value="1"/>
</dbReference>
<dbReference type="GO" id="GO:0006396">
    <property type="term" value="P:RNA processing"/>
    <property type="evidence" value="ECO:0007669"/>
    <property type="project" value="InterPro"/>
</dbReference>
<evidence type="ECO:0000256" key="1">
    <source>
        <dbReference type="SAM" id="MobiDB-lite"/>
    </source>
</evidence>
<sequence>MMMLRSSSTPILGSLLPSSSSLHFSESPNNFHHHNSPNPKLHTFSCQFSPASDGLHDQSPSLGIRRSRSDGNLGSFLSDQSDDPNHHYHLLPPSLKYSSARRPHLALESVPLSSSLRNPNTLPEEEEEGEEEEDGQQNDGQGAAGGFGFGSDDRKGGLKYPNSEVESPAPPPLFLARGLGIDRVGSGLLTAGGGDGGIGGGRSGKWDVLTGNGGEHSDVETYYKKMVEENPSNALFLRNYGQYLYQVKGDLKRAQEYYSRAILVDPGDGEILSQYAKLVWELHHDEERACSYFQQAVQAAPQDSHVLAAYAGFLWETEEEDGGGSQDSVVESARSGGLAPATA</sequence>
<dbReference type="Proteomes" id="UP001222027">
    <property type="component" value="Unassembled WGS sequence"/>
</dbReference>
<dbReference type="PANTHER" id="PTHR26312">
    <property type="entry name" value="TETRATRICOPEPTIDE REPEAT PROTEIN 5"/>
    <property type="match status" value="1"/>
</dbReference>
<reference evidence="3 4" key="1">
    <citation type="submission" date="2022-12" db="EMBL/GenBank/DDBJ databases">
        <title>Chromosome-scale assembly of the Ensete ventricosum genome.</title>
        <authorList>
            <person name="Dussert Y."/>
            <person name="Stocks J."/>
            <person name="Wendawek A."/>
            <person name="Woldeyes F."/>
            <person name="Nichols R.A."/>
            <person name="Borrell J.S."/>
        </authorList>
    </citation>
    <scope>NUCLEOTIDE SEQUENCE [LARGE SCALE GENOMIC DNA]</scope>
    <source>
        <strain evidence="4">cv. Maze</strain>
        <tissue evidence="3">Seeds</tissue>
    </source>
</reference>
<feature type="domain" description="TmcB/TmcC TPR repeats" evidence="2">
    <location>
        <begin position="218"/>
        <end position="262"/>
    </location>
</feature>
<accession>A0AAV8RKL2</accession>
<keyword evidence="4" id="KW-1185">Reference proteome</keyword>
<feature type="compositionally biased region" description="Polar residues" evidence="1">
    <location>
        <begin position="70"/>
        <end position="79"/>
    </location>
</feature>
<dbReference type="Pfam" id="PF25474">
    <property type="entry name" value="TPR_TmcB"/>
    <property type="match status" value="1"/>
</dbReference>
<proteinExistence type="predicted"/>
<dbReference type="InterPro" id="IPR057352">
    <property type="entry name" value="TPR_TmcB/C"/>
</dbReference>
<feature type="compositionally biased region" description="Acidic residues" evidence="1">
    <location>
        <begin position="123"/>
        <end position="136"/>
    </location>
</feature>
<dbReference type="InterPro" id="IPR003107">
    <property type="entry name" value="HAT"/>
</dbReference>
<evidence type="ECO:0000259" key="2">
    <source>
        <dbReference type="Pfam" id="PF25474"/>
    </source>
</evidence>
<feature type="region of interest" description="Disordered" evidence="1">
    <location>
        <begin position="319"/>
        <end position="343"/>
    </location>
</feature>
<gene>
    <name evidence="3" type="ORF">OPV22_010155</name>
</gene>
<dbReference type="Gene3D" id="1.25.40.10">
    <property type="entry name" value="Tetratricopeptide repeat domain"/>
    <property type="match status" value="1"/>
</dbReference>
<evidence type="ECO:0000313" key="4">
    <source>
        <dbReference type="Proteomes" id="UP001222027"/>
    </source>
</evidence>
<name>A0AAV8RKL2_ENSVE</name>
<comment type="caution">
    <text evidence="3">The sequence shown here is derived from an EMBL/GenBank/DDBJ whole genome shotgun (WGS) entry which is preliminary data.</text>
</comment>
<protein>
    <recommendedName>
        <fullName evidence="2">TmcB/TmcC TPR repeats domain-containing protein</fullName>
    </recommendedName>
</protein>
<evidence type="ECO:0000313" key="3">
    <source>
        <dbReference type="EMBL" id="KAJ8499603.1"/>
    </source>
</evidence>
<feature type="region of interest" description="Disordered" evidence="1">
    <location>
        <begin position="108"/>
        <end position="171"/>
    </location>
</feature>
<dbReference type="SUPFAM" id="SSF48452">
    <property type="entry name" value="TPR-like"/>
    <property type="match status" value="1"/>
</dbReference>
<organism evidence="3 4">
    <name type="scientific">Ensete ventricosum</name>
    <name type="common">Abyssinian banana</name>
    <name type="synonym">Musa ensete</name>
    <dbReference type="NCBI Taxonomy" id="4639"/>
    <lineage>
        <taxon>Eukaryota</taxon>
        <taxon>Viridiplantae</taxon>
        <taxon>Streptophyta</taxon>
        <taxon>Embryophyta</taxon>
        <taxon>Tracheophyta</taxon>
        <taxon>Spermatophyta</taxon>
        <taxon>Magnoliopsida</taxon>
        <taxon>Liliopsida</taxon>
        <taxon>Zingiberales</taxon>
        <taxon>Musaceae</taxon>
        <taxon>Ensete</taxon>
    </lineage>
</organism>
<feature type="compositionally biased region" description="Polar residues" evidence="1">
    <location>
        <begin position="111"/>
        <end position="121"/>
    </location>
</feature>
<dbReference type="InterPro" id="IPR011990">
    <property type="entry name" value="TPR-like_helical_dom_sf"/>
</dbReference>
<feature type="region of interest" description="Disordered" evidence="1">
    <location>
        <begin position="26"/>
        <end position="93"/>
    </location>
</feature>
<dbReference type="AlphaFoldDB" id="A0AAV8RKL2"/>
<dbReference type="SMART" id="SM00386">
    <property type="entry name" value="HAT"/>
    <property type="match status" value="3"/>
</dbReference>